<feature type="region of interest" description="Disordered" evidence="1">
    <location>
        <begin position="65"/>
        <end position="87"/>
    </location>
</feature>
<evidence type="ECO:0000313" key="3">
    <source>
        <dbReference type="Proteomes" id="UP001189143"/>
    </source>
</evidence>
<name>A0AAD1YBL7_9CLOT</name>
<comment type="caution">
    <text evidence="2">The sequence shown here is derived from an EMBL/GenBank/DDBJ whole genome shotgun (WGS) entry which is preliminary data.</text>
</comment>
<feature type="compositionally biased region" description="Polar residues" evidence="1">
    <location>
        <begin position="70"/>
        <end position="87"/>
    </location>
</feature>
<reference evidence="2" key="1">
    <citation type="submission" date="2022-10" db="EMBL/GenBank/DDBJ databases">
        <authorList>
            <person name="Aires J."/>
            <person name="Mesa V."/>
        </authorList>
    </citation>
    <scope>NUCLEOTIDE SEQUENCE</scope>
    <source>
        <strain evidence="2">Clostridium neonatale JD116</strain>
    </source>
</reference>
<sequence>MELDKLKALLGIELDDTSKDVILEFTMDNVKEVIFNYCHIEELAEGLINTAYRMCLDLYRNENLGDESNPLGSISSISEGDTSTSFRSNATEFKDSLLKDYKKQLNKYRKLVW</sequence>
<dbReference type="AlphaFoldDB" id="A0AAD1YBL7"/>
<gene>
    <name evidence="2" type="ORF">CNEO2_1540002</name>
</gene>
<protein>
    <recommendedName>
        <fullName evidence="4">Phage gp6-like head-tail connector protein</fullName>
    </recommendedName>
</protein>
<proteinExistence type="predicted"/>
<evidence type="ECO:0000256" key="1">
    <source>
        <dbReference type="SAM" id="MobiDB-lite"/>
    </source>
</evidence>
<dbReference type="InterPro" id="IPR053746">
    <property type="entry name" value="Viral_HT_Connector_Assembly"/>
</dbReference>
<evidence type="ECO:0008006" key="4">
    <source>
        <dbReference type="Google" id="ProtNLM"/>
    </source>
</evidence>
<dbReference type="EMBL" id="CAMTCP010000060">
    <property type="protein sequence ID" value="CAI3545121.1"/>
    <property type="molecule type" value="Genomic_DNA"/>
</dbReference>
<evidence type="ECO:0000313" key="2">
    <source>
        <dbReference type="EMBL" id="CAI3545121.1"/>
    </source>
</evidence>
<accession>A0AAD1YBL7</accession>
<dbReference type="Gene3D" id="1.10.246.150">
    <property type="match status" value="1"/>
</dbReference>
<organism evidence="2 3">
    <name type="scientific">Clostridium neonatale</name>
    <dbReference type="NCBI Taxonomy" id="137838"/>
    <lineage>
        <taxon>Bacteria</taxon>
        <taxon>Bacillati</taxon>
        <taxon>Bacillota</taxon>
        <taxon>Clostridia</taxon>
        <taxon>Eubacteriales</taxon>
        <taxon>Clostridiaceae</taxon>
        <taxon>Clostridium</taxon>
    </lineage>
</organism>
<dbReference type="RefSeq" id="WP_230143993.1">
    <property type="nucleotide sequence ID" value="NZ_CAKJVF010000287.1"/>
</dbReference>
<dbReference type="Proteomes" id="UP001189143">
    <property type="component" value="Unassembled WGS sequence"/>
</dbReference>